<dbReference type="InterPro" id="IPR024478">
    <property type="entry name" value="HlyB_4HB_MCP"/>
</dbReference>
<dbReference type="PRINTS" id="PR00260">
    <property type="entry name" value="CHEMTRNSDUCR"/>
</dbReference>
<dbReference type="PROSITE" id="PS50885">
    <property type="entry name" value="HAMP"/>
    <property type="match status" value="1"/>
</dbReference>
<dbReference type="Proteomes" id="UP000256977">
    <property type="component" value="Unassembled WGS sequence"/>
</dbReference>
<evidence type="ECO:0000256" key="3">
    <source>
        <dbReference type="ARBA" id="ARBA00023136"/>
    </source>
</evidence>
<feature type="region of interest" description="Disordered" evidence="8">
    <location>
        <begin position="524"/>
        <end position="547"/>
    </location>
</feature>
<protein>
    <submittedName>
        <fullName evidence="12">Methyl-accepting chemotaxis protein</fullName>
    </submittedName>
</protein>
<dbReference type="CDD" id="cd11386">
    <property type="entry name" value="MCP_signal"/>
    <property type="match status" value="1"/>
</dbReference>
<dbReference type="GO" id="GO:0004888">
    <property type="term" value="F:transmembrane signaling receptor activity"/>
    <property type="evidence" value="ECO:0007669"/>
    <property type="project" value="InterPro"/>
</dbReference>
<keyword evidence="9" id="KW-1133">Transmembrane helix</keyword>
<dbReference type="InterPro" id="IPR004089">
    <property type="entry name" value="MCPsignal_dom"/>
</dbReference>
<evidence type="ECO:0000256" key="8">
    <source>
        <dbReference type="SAM" id="MobiDB-lite"/>
    </source>
</evidence>
<dbReference type="PROSITE" id="PS50111">
    <property type="entry name" value="CHEMOTAXIS_TRANSDUC_2"/>
    <property type="match status" value="1"/>
</dbReference>
<accession>A0A3D9JTH6</accession>
<evidence type="ECO:0000256" key="1">
    <source>
        <dbReference type="ARBA" id="ARBA00004236"/>
    </source>
</evidence>
<dbReference type="Pfam" id="PF00672">
    <property type="entry name" value="HAMP"/>
    <property type="match status" value="1"/>
</dbReference>
<comment type="subcellular location">
    <subcellularLocation>
        <location evidence="1">Cell membrane</location>
    </subcellularLocation>
</comment>
<dbReference type="OrthoDB" id="358716at2"/>
<keyword evidence="4 6" id="KW-0807">Transducer</keyword>
<evidence type="ECO:0000313" key="13">
    <source>
        <dbReference type="Proteomes" id="UP000256977"/>
    </source>
</evidence>
<keyword evidence="2" id="KW-1003">Cell membrane</keyword>
<reference evidence="12 13" key="1">
    <citation type="submission" date="2018-07" db="EMBL/GenBank/DDBJ databases">
        <title>Genomic Encyclopedia of Type Strains, Phase III (KMG-III): the genomes of soil and plant-associated and newly described type strains.</title>
        <authorList>
            <person name="Whitman W."/>
        </authorList>
    </citation>
    <scope>NUCLEOTIDE SEQUENCE [LARGE SCALE GENOMIC DNA]</scope>
    <source>
        <strain evidence="12 13">CECT 7287</strain>
    </source>
</reference>
<dbReference type="GO" id="GO:0007165">
    <property type="term" value="P:signal transduction"/>
    <property type="evidence" value="ECO:0007669"/>
    <property type="project" value="UniProtKB-KW"/>
</dbReference>
<feature type="coiled-coil region" evidence="7">
    <location>
        <begin position="324"/>
        <end position="376"/>
    </location>
</feature>
<evidence type="ECO:0000256" key="7">
    <source>
        <dbReference type="SAM" id="Coils"/>
    </source>
</evidence>
<dbReference type="EMBL" id="QRDZ01000009">
    <property type="protein sequence ID" value="RED77413.1"/>
    <property type="molecule type" value="Genomic_DNA"/>
</dbReference>
<keyword evidence="9" id="KW-0812">Transmembrane</keyword>
<feature type="transmembrane region" description="Helical" evidence="9">
    <location>
        <begin position="185"/>
        <end position="205"/>
    </location>
</feature>
<sequence>MRSVRTKLLGSFAIVLVFVFAFGWAGLSQIKQVSNYTDEVTDQWLFGTEAILQTNLKIERFLSNYYQIQAIKDDAEQSKQLADARALLVTAIDEDIQKYESTISGEQDQVHYQALVQAWNQFQSDLAKTADPSATQEEAAAAMDTVSKSFDLLKTQIQNLVEFNHEGAVNSKNESESVYEATSSVLFFLGIGILIVVGVLAWLLIVNLTRPLKATTTVMNRIAAGDLRVDLLRNNRRDEFGVMMESVNKTLLALRDSTRRMQEASTSVATASVQLNASSEQNSEAARHVSESISQVAADSEKQANTAAESGRVIDEMADGVQRIAETTGEVSELSQQAAQQANNGSAKILEVSERIQRLSETVEQAGATIKQLEEQSARIGNISGLIGEIAYRTNLLALNAGIEAARAGEHGKGFAVVAGEVRKLASQSDESSKGIIELIAEIQKDTLLAAEAMRLSLQEVQEGVLAVEHAEQAFQEIVVSTGEVSTRIQEAAAAAEQLAASSEEVAASISSMGHTARQTAGMSQQVAATTEEQLASSEEMTRSSQTLSDIANDLQQLVRKFTV</sequence>
<keyword evidence="3 9" id="KW-0472">Membrane</keyword>
<dbReference type="AlphaFoldDB" id="A0A3D9JTH6"/>
<evidence type="ECO:0000259" key="10">
    <source>
        <dbReference type="PROSITE" id="PS50111"/>
    </source>
</evidence>
<feature type="domain" description="HAMP" evidence="11">
    <location>
        <begin position="206"/>
        <end position="259"/>
    </location>
</feature>
<evidence type="ECO:0000256" key="5">
    <source>
        <dbReference type="ARBA" id="ARBA00029447"/>
    </source>
</evidence>
<evidence type="ECO:0000256" key="9">
    <source>
        <dbReference type="SAM" id="Phobius"/>
    </source>
</evidence>
<dbReference type="Pfam" id="PF00015">
    <property type="entry name" value="MCPsignal"/>
    <property type="match status" value="1"/>
</dbReference>
<feature type="domain" description="Methyl-accepting transducer" evidence="10">
    <location>
        <begin position="278"/>
        <end position="514"/>
    </location>
</feature>
<dbReference type="Pfam" id="PF12729">
    <property type="entry name" value="4HB_MCP_1"/>
    <property type="match status" value="1"/>
</dbReference>
<dbReference type="CDD" id="cd06225">
    <property type="entry name" value="HAMP"/>
    <property type="match status" value="1"/>
</dbReference>
<dbReference type="SMART" id="SM00304">
    <property type="entry name" value="HAMP"/>
    <property type="match status" value="1"/>
</dbReference>
<keyword evidence="7" id="KW-0175">Coiled coil</keyword>
<evidence type="ECO:0000313" key="12">
    <source>
        <dbReference type="EMBL" id="RED77413.1"/>
    </source>
</evidence>
<keyword evidence="13" id="KW-1185">Reference proteome</keyword>
<evidence type="ECO:0000256" key="6">
    <source>
        <dbReference type="PROSITE-ProRule" id="PRU00284"/>
    </source>
</evidence>
<dbReference type="GO" id="GO:0005886">
    <property type="term" value="C:plasma membrane"/>
    <property type="evidence" value="ECO:0007669"/>
    <property type="project" value="UniProtKB-SubCell"/>
</dbReference>
<proteinExistence type="inferred from homology"/>
<dbReference type="Gene3D" id="1.10.287.950">
    <property type="entry name" value="Methyl-accepting chemotaxis protein"/>
    <property type="match status" value="1"/>
</dbReference>
<evidence type="ECO:0000256" key="2">
    <source>
        <dbReference type="ARBA" id="ARBA00022475"/>
    </source>
</evidence>
<comment type="caution">
    <text evidence="12">The sequence shown here is derived from an EMBL/GenBank/DDBJ whole genome shotgun (WGS) entry which is preliminary data.</text>
</comment>
<dbReference type="PANTHER" id="PTHR32089">
    <property type="entry name" value="METHYL-ACCEPTING CHEMOTAXIS PROTEIN MCPB"/>
    <property type="match status" value="1"/>
</dbReference>
<gene>
    <name evidence="12" type="ORF">DFP98_10924</name>
</gene>
<dbReference type="SMART" id="SM00283">
    <property type="entry name" value="MA"/>
    <property type="match status" value="1"/>
</dbReference>
<dbReference type="RefSeq" id="WP_116061035.1">
    <property type="nucleotide sequence ID" value="NZ_QRDZ01000009.1"/>
</dbReference>
<dbReference type="SUPFAM" id="SSF58104">
    <property type="entry name" value="Methyl-accepting chemotaxis protein (MCP) signaling domain"/>
    <property type="match status" value="1"/>
</dbReference>
<dbReference type="InterPro" id="IPR004090">
    <property type="entry name" value="Chemotax_Me-accpt_rcpt"/>
</dbReference>
<evidence type="ECO:0000259" key="11">
    <source>
        <dbReference type="PROSITE" id="PS50885"/>
    </source>
</evidence>
<comment type="similarity">
    <text evidence="5">Belongs to the methyl-accepting chemotaxis (MCP) protein family.</text>
</comment>
<dbReference type="PANTHER" id="PTHR32089:SF112">
    <property type="entry name" value="LYSOZYME-LIKE PROTEIN-RELATED"/>
    <property type="match status" value="1"/>
</dbReference>
<name>A0A3D9JTH6_9BACL</name>
<dbReference type="GO" id="GO:0006935">
    <property type="term" value="P:chemotaxis"/>
    <property type="evidence" value="ECO:0007669"/>
    <property type="project" value="InterPro"/>
</dbReference>
<dbReference type="Gene3D" id="6.10.340.10">
    <property type="match status" value="1"/>
</dbReference>
<evidence type="ECO:0000256" key="4">
    <source>
        <dbReference type="ARBA" id="ARBA00023224"/>
    </source>
</evidence>
<organism evidence="12 13">
    <name type="scientific">Cohnella phaseoli</name>
    <dbReference type="NCBI Taxonomy" id="456490"/>
    <lineage>
        <taxon>Bacteria</taxon>
        <taxon>Bacillati</taxon>
        <taxon>Bacillota</taxon>
        <taxon>Bacilli</taxon>
        <taxon>Bacillales</taxon>
        <taxon>Paenibacillaceae</taxon>
        <taxon>Cohnella</taxon>
    </lineage>
</organism>
<dbReference type="InterPro" id="IPR003660">
    <property type="entry name" value="HAMP_dom"/>
</dbReference>